<feature type="transmembrane region" description="Helical" evidence="1">
    <location>
        <begin position="22"/>
        <end position="42"/>
    </location>
</feature>
<sequence>MGVTIHTAIVTAHMRKTIGKDIIPLLISIILLIISIGITFFTDYTLNYKHYVGIGLIGISTLLYFKHKKLFVYIFGLTLILGILNLIDIYYSNIIFGIGPIKFNPIFLTLLIIFLALNKELLNKMFPEKELAENNAENIKLIKLYKNHYGTYPKNYESFVSRKPIWGSWKADSWKNPYKYELIDSLNYKLISAGKDGIYLNEDDIIRKN</sequence>
<dbReference type="Proteomes" id="UP000095713">
    <property type="component" value="Unassembled WGS sequence"/>
</dbReference>
<keyword evidence="1" id="KW-0472">Membrane</keyword>
<evidence type="ECO:0000313" key="3">
    <source>
        <dbReference type="Proteomes" id="UP000095713"/>
    </source>
</evidence>
<dbReference type="Gene3D" id="3.30.700.10">
    <property type="entry name" value="Glycoprotein, Type 4 Pilin"/>
    <property type="match status" value="1"/>
</dbReference>
<organism evidence="2 3">
    <name type="scientific">Flavivirga aquatica</name>
    <dbReference type="NCBI Taxonomy" id="1849968"/>
    <lineage>
        <taxon>Bacteria</taxon>
        <taxon>Pseudomonadati</taxon>
        <taxon>Bacteroidota</taxon>
        <taxon>Flavobacteriia</taxon>
        <taxon>Flavobacteriales</taxon>
        <taxon>Flavobacteriaceae</taxon>
        <taxon>Flavivirga</taxon>
    </lineage>
</organism>
<reference evidence="2 3" key="1">
    <citation type="submission" date="2016-05" db="EMBL/GenBank/DDBJ databases">
        <title>Draft Genome Sequence of Algibacter sp. Strain SK-16 Isolated from the Surface Water of Aburatsubo Inlet.</title>
        <authorList>
            <person name="Wong S.-K."/>
            <person name="Yoshizawa S."/>
            <person name="Nakajima Y."/>
            <person name="Ogura Y."/>
            <person name="Tetsuya H."/>
            <person name="Hamasaki K."/>
        </authorList>
    </citation>
    <scope>NUCLEOTIDE SEQUENCE [LARGE SCALE GENOMIC DNA]</scope>
    <source>
        <strain evidence="2 3">SK-16</strain>
    </source>
</reference>
<keyword evidence="1" id="KW-1133">Transmembrane helix</keyword>
<dbReference type="InterPro" id="IPR045584">
    <property type="entry name" value="Pilin-like"/>
</dbReference>
<gene>
    <name evidence="2" type="ORF">A8C32_14225</name>
</gene>
<feature type="transmembrane region" description="Helical" evidence="1">
    <location>
        <begin position="48"/>
        <end position="65"/>
    </location>
</feature>
<keyword evidence="1" id="KW-0812">Transmembrane</keyword>
<keyword evidence="3" id="KW-1185">Reference proteome</keyword>
<dbReference type="RefSeq" id="WP_069829296.1">
    <property type="nucleotide sequence ID" value="NZ_MDJD01000014.1"/>
</dbReference>
<feature type="transmembrane region" description="Helical" evidence="1">
    <location>
        <begin position="70"/>
        <end position="87"/>
    </location>
</feature>
<feature type="transmembrane region" description="Helical" evidence="1">
    <location>
        <begin position="93"/>
        <end position="117"/>
    </location>
</feature>
<evidence type="ECO:0008006" key="4">
    <source>
        <dbReference type="Google" id="ProtNLM"/>
    </source>
</evidence>
<dbReference type="EMBL" id="MDJD01000014">
    <property type="protein sequence ID" value="OEK09041.1"/>
    <property type="molecule type" value="Genomic_DNA"/>
</dbReference>
<comment type="caution">
    <text evidence="2">The sequence shown here is derived from an EMBL/GenBank/DDBJ whole genome shotgun (WGS) entry which is preliminary data.</text>
</comment>
<accession>A0A1E5TCF3</accession>
<evidence type="ECO:0000256" key="1">
    <source>
        <dbReference type="SAM" id="Phobius"/>
    </source>
</evidence>
<dbReference type="AlphaFoldDB" id="A0A1E5TCF3"/>
<evidence type="ECO:0000313" key="2">
    <source>
        <dbReference type="EMBL" id="OEK09041.1"/>
    </source>
</evidence>
<dbReference type="OrthoDB" id="1447786at2"/>
<proteinExistence type="predicted"/>
<dbReference type="SUPFAM" id="SSF54523">
    <property type="entry name" value="Pili subunits"/>
    <property type="match status" value="1"/>
</dbReference>
<name>A0A1E5TCF3_9FLAO</name>
<protein>
    <recommendedName>
        <fullName evidence="4">Type II secretion system protein GspG C-terminal domain-containing protein</fullName>
    </recommendedName>
</protein>